<accession>A0A1M5SEF4</accession>
<dbReference type="PANTHER" id="PTHR30511:SF3">
    <property type="entry name" value="LYSINE RACEMASE"/>
    <property type="match status" value="1"/>
</dbReference>
<evidence type="ECO:0000256" key="1">
    <source>
        <dbReference type="ARBA" id="ARBA00001933"/>
    </source>
</evidence>
<dbReference type="STRING" id="1123380.SAMN02745199_0818"/>
<organism evidence="5 6">
    <name type="scientific">Thermosipho atlanticus DSM 15807</name>
    <dbReference type="NCBI Taxonomy" id="1123380"/>
    <lineage>
        <taxon>Bacteria</taxon>
        <taxon>Thermotogati</taxon>
        <taxon>Thermotogota</taxon>
        <taxon>Thermotogae</taxon>
        <taxon>Thermotogales</taxon>
        <taxon>Fervidobacteriaceae</taxon>
        <taxon>Thermosipho</taxon>
    </lineage>
</organism>
<dbReference type="GO" id="GO:0005829">
    <property type="term" value="C:cytosol"/>
    <property type="evidence" value="ECO:0007669"/>
    <property type="project" value="TreeGrafter"/>
</dbReference>
<keyword evidence="3" id="KW-0413">Isomerase</keyword>
<dbReference type="AlphaFoldDB" id="A0A1M5SEF4"/>
<evidence type="ECO:0000256" key="2">
    <source>
        <dbReference type="ARBA" id="ARBA00022898"/>
    </source>
</evidence>
<dbReference type="EMBL" id="FQXN01000003">
    <property type="protein sequence ID" value="SHH36658.1"/>
    <property type="molecule type" value="Genomic_DNA"/>
</dbReference>
<protein>
    <submittedName>
        <fullName evidence="5">Predicted amino acid racemase</fullName>
    </submittedName>
</protein>
<dbReference type="Pfam" id="PF01168">
    <property type="entry name" value="Ala_racemase_N"/>
    <property type="match status" value="1"/>
</dbReference>
<dbReference type="InterPro" id="IPR001608">
    <property type="entry name" value="Ala_racemase_N"/>
</dbReference>
<dbReference type="InterPro" id="IPR000821">
    <property type="entry name" value="Ala_racemase"/>
</dbReference>
<reference evidence="6" key="1">
    <citation type="submission" date="2016-11" db="EMBL/GenBank/DDBJ databases">
        <authorList>
            <person name="Varghese N."/>
            <person name="Submissions S."/>
        </authorList>
    </citation>
    <scope>NUCLEOTIDE SEQUENCE [LARGE SCALE GENOMIC DNA]</scope>
    <source>
        <strain evidence="6">DSM 15807</strain>
    </source>
</reference>
<feature type="domain" description="Alanine racemase N-terminal" evidence="4">
    <location>
        <begin position="8"/>
        <end position="225"/>
    </location>
</feature>
<keyword evidence="6" id="KW-1185">Reference proteome</keyword>
<dbReference type="Proteomes" id="UP000242592">
    <property type="component" value="Unassembled WGS sequence"/>
</dbReference>
<evidence type="ECO:0000313" key="6">
    <source>
        <dbReference type="Proteomes" id="UP000242592"/>
    </source>
</evidence>
<evidence type="ECO:0000256" key="3">
    <source>
        <dbReference type="ARBA" id="ARBA00023235"/>
    </source>
</evidence>
<dbReference type="Gene3D" id="3.20.20.10">
    <property type="entry name" value="Alanine racemase"/>
    <property type="match status" value="1"/>
</dbReference>
<name>A0A1M5SEF4_9BACT</name>
<sequence>MSYPRLIIDLEKIYQNALTLQNLCGKNNIELVGVTKLVLGDPKIAWVLKKAGIKILGDSRLSNIKRMVQNNIPGPFQLLRIPMLSEIEEVVNYVDEILVSEEETVLKVEEVAKKYDKNIQIIYMIDVGDLREGIWYEEAPEKILNLSKRLSTVTIRGIGTNLGCFGGVLPTKENMNILVKIKKYLEKKLGKKLIVSGGNTVALKLVESGELPSEINQFRIGEALLLGTDATGHREISYLSQDTVILEAEIIEIDYKPSIPVGKIGRDSMGRIPHFEDKGWRKRLILAMGEQDIDPTGLKPFDKELEILHASSDHTIVDITNSSQQYKLGDIVKFRMSYGCALRAFTSPYIEKIYK</sequence>
<comment type="cofactor">
    <cofactor evidence="1">
        <name>pyridoxal 5'-phosphate</name>
        <dbReference type="ChEBI" id="CHEBI:597326"/>
    </cofactor>
</comment>
<dbReference type="GO" id="GO:0008784">
    <property type="term" value="F:alanine racemase activity"/>
    <property type="evidence" value="ECO:0007669"/>
    <property type="project" value="TreeGrafter"/>
</dbReference>
<dbReference type="SUPFAM" id="SSF51419">
    <property type="entry name" value="PLP-binding barrel"/>
    <property type="match status" value="1"/>
</dbReference>
<dbReference type="OrthoDB" id="504078at2"/>
<evidence type="ECO:0000259" key="4">
    <source>
        <dbReference type="Pfam" id="PF01168"/>
    </source>
</evidence>
<gene>
    <name evidence="5" type="ORF">SAMN02745199_0818</name>
</gene>
<dbReference type="GO" id="GO:0030170">
    <property type="term" value="F:pyridoxal phosphate binding"/>
    <property type="evidence" value="ECO:0007669"/>
    <property type="project" value="TreeGrafter"/>
</dbReference>
<dbReference type="InterPro" id="IPR029066">
    <property type="entry name" value="PLP-binding_barrel"/>
</dbReference>
<dbReference type="CDD" id="cd06815">
    <property type="entry name" value="PLPDE_III_AR_like_1"/>
    <property type="match status" value="1"/>
</dbReference>
<keyword evidence="2" id="KW-0663">Pyridoxal phosphate</keyword>
<evidence type="ECO:0000313" key="5">
    <source>
        <dbReference type="EMBL" id="SHH36658.1"/>
    </source>
</evidence>
<proteinExistence type="predicted"/>
<dbReference type="PANTHER" id="PTHR30511">
    <property type="entry name" value="ALANINE RACEMASE"/>
    <property type="match status" value="1"/>
</dbReference>
<dbReference type="RefSeq" id="WP_073072537.1">
    <property type="nucleotide sequence ID" value="NZ_FQXN01000003.1"/>
</dbReference>